<sequence>MSGKLIQELNLSNDNSFMGSCIHLYNEIMSEYYFKNNVSERILVSKNPNSNFSILDCCKEMSFCYNSYEILEKQLYKFLRTNNIICKEEKNVSIEFIYGKSYDDIKVDNNFTIHKDTGSTVSGESYTVIVYLHTNCQGGELIFYEDTLCSFEKTVVIDPNSYFPSFTKIVIFDGELFHKPEPFYNGKRCAIVCQISKSI</sequence>
<reference evidence="2" key="1">
    <citation type="journal article" date="2020" name="Nature">
        <title>Giant virus diversity and host interactions through global metagenomics.</title>
        <authorList>
            <person name="Schulz F."/>
            <person name="Roux S."/>
            <person name="Paez-Espino D."/>
            <person name="Jungbluth S."/>
            <person name="Walsh D.A."/>
            <person name="Denef V.J."/>
            <person name="McMahon K.D."/>
            <person name="Konstantinidis K.T."/>
            <person name="Eloe-Fadrosh E.A."/>
            <person name="Kyrpides N.C."/>
            <person name="Woyke T."/>
        </authorList>
    </citation>
    <scope>NUCLEOTIDE SEQUENCE</scope>
    <source>
        <strain evidence="2">GVMAG-M-3300021185-45</strain>
    </source>
</reference>
<protein>
    <recommendedName>
        <fullName evidence="1">Prolyl 4-hydroxylase alpha subunit Fe(2+) 2OG dioxygenase domain-containing protein</fullName>
    </recommendedName>
</protein>
<name>A0A6C0CKT3_9ZZZZ</name>
<dbReference type="InterPro" id="IPR044862">
    <property type="entry name" value="Pro_4_hyd_alph_FE2OG_OXY"/>
</dbReference>
<dbReference type="Pfam" id="PF13640">
    <property type="entry name" value="2OG-FeII_Oxy_3"/>
    <property type="match status" value="1"/>
</dbReference>
<dbReference type="Gene3D" id="2.60.120.620">
    <property type="entry name" value="q2cbj1_9rhob like domain"/>
    <property type="match status" value="1"/>
</dbReference>
<evidence type="ECO:0000259" key="1">
    <source>
        <dbReference type="Pfam" id="PF13640"/>
    </source>
</evidence>
<evidence type="ECO:0000313" key="2">
    <source>
        <dbReference type="EMBL" id="QHT04085.1"/>
    </source>
</evidence>
<dbReference type="AlphaFoldDB" id="A0A6C0CKT3"/>
<organism evidence="2">
    <name type="scientific">viral metagenome</name>
    <dbReference type="NCBI Taxonomy" id="1070528"/>
    <lineage>
        <taxon>unclassified sequences</taxon>
        <taxon>metagenomes</taxon>
        <taxon>organismal metagenomes</taxon>
    </lineage>
</organism>
<proteinExistence type="predicted"/>
<accession>A0A6C0CKT3</accession>
<dbReference type="EMBL" id="MN739423">
    <property type="protein sequence ID" value="QHT04085.1"/>
    <property type="molecule type" value="Genomic_DNA"/>
</dbReference>
<feature type="domain" description="Prolyl 4-hydroxylase alpha subunit Fe(2+) 2OG dioxygenase" evidence="1">
    <location>
        <begin position="109"/>
        <end position="192"/>
    </location>
</feature>